<dbReference type="InterPro" id="IPR000528">
    <property type="entry name" value="Plant_nsLTP"/>
</dbReference>
<dbReference type="EMBL" id="CAJGYO010000008">
    <property type="protein sequence ID" value="CAD6248870.1"/>
    <property type="molecule type" value="Genomic_DNA"/>
</dbReference>
<dbReference type="PANTHER" id="PTHR33076">
    <property type="entry name" value="NON-SPECIFIC LIPID-TRANSFER PROTEIN 2-RELATED"/>
    <property type="match status" value="1"/>
</dbReference>
<dbReference type="Gene3D" id="1.10.110.10">
    <property type="entry name" value="Plant lipid-transfer and hydrophobic proteins"/>
    <property type="match status" value="1"/>
</dbReference>
<reference evidence="2" key="1">
    <citation type="submission" date="2020-10" db="EMBL/GenBank/DDBJ databases">
        <authorList>
            <person name="Han B."/>
            <person name="Lu T."/>
            <person name="Zhao Q."/>
            <person name="Huang X."/>
            <person name="Zhao Y."/>
        </authorList>
    </citation>
    <scope>NUCLEOTIDE SEQUENCE</scope>
</reference>
<dbReference type="Proteomes" id="UP000604825">
    <property type="component" value="Unassembled WGS sequence"/>
</dbReference>
<feature type="compositionally biased region" description="Low complexity" evidence="1">
    <location>
        <begin position="380"/>
        <end position="389"/>
    </location>
</feature>
<accession>A0A811PRP2</accession>
<evidence type="ECO:0000313" key="2">
    <source>
        <dbReference type="EMBL" id="CAD6248870.1"/>
    </source>
</evidence>
<protein>
    <recommendedName>
        <fullName evidence="4">Non-specific lipid-transfer protein</fullName>
    </recommendedName>
</protein>
<proteinExistence type="predicted"/>
<dbReference type="PRINTS" id="PR00382">
    <property type="entry name" value="LIPIDTRNSFER"/>
</dbReference>
<evidence type="ECO:0000313" key="3">
    <source>
        <dbReference type="Proteomes" id="UP000604825"/>
    </source>
</evidence>
<evidence type="ECO:0000256" key="1">
    <source>
        <dbReference type="SAM" id="MobiDB-lite"/>
    </source>
</evidence>
<dbReference type="AlphaFoldDB" id="A0A811PRP2"/>
<name>A0A811PRP2_9POAL</name>
<dbReference type="InterPro" id="IPR036312">
    <property type="entry name" value="Bifun_inhib/LTP/seed_sf"/>
</dbReference>
<gene>
    <name evidence="2" type="ORF">NCGR_LOCUS32753</name>
</gene>
<keyword evidence="3" id="KW-1185">Reference proteome</keyword>
<organism evidence="2 3">
    <name type="scientific">Miscanthus lutarioriparius</name>
    <dbReference type="NCBI Taxonomy" id="422564"/>
    <lineage>
        <taxon>Eukaryota</taxon>
        <taxon>Viridiplantae</taxon>
        <taxon>Streptophyta</taxon>
        <taxon>Embryophyta</taxon>
        <taxon>Tracheophyta</taxon>
        <taxon>Spermatophyta</taxon>
        <taxon>Magnoliopsida</taxon>
        <taxon>Liliopsida</taxon>
        <taxon>Poales</taxon>
        <taxon>Poaceae</taxon>
        <taxon>PACMAD clade</taxon>
        <taxon>Panicoideae</taxon>
        <taxon>Andropogonodae</taxon>
        <taxon>Andropogoneae</taxon>
        <taxon>Saccharinae</taxon>
        <taxon>Miscanthus</taxon>
    </lineage>
</organism>
<dbReference type="SUPFAM" id="SSF47699">
    <property type="entry name" value="Bifunctional inhibitor/lipid-transfer protein/seed storage 2S albumin"/>
    <property type="match status" value="1"/>
</dbReference>
<evidence type="ECO:0008006" key="4">
    <source>
        <dbReference type="Google" id="ProtNLM"/>
    </source>
</evidence>
<sequence length="411" mass="43487">MAKPFPMAAVVFQTDSGFYAAQEDDEAADGHAQDDANCCNSLGVLNQLAATRADRVAACACVKAAAAVGFPAISFALAAGLPAACDLSISFTSSPSPELTLVLCHHPGDDPAEEIEVDEQRRRAEERARRPFHATATVAGTGPSTPATRMRLCVSFSPPRGCCTLPPCPPAHVAFAKSPAPDVESEKAFSMSPTSVLDAAAAFVPGTDGAGKHRLPWRARDNNGLLDALDCSDQQQQQERIILAASRRRRRPRWSGRAPWTAVPSLASRTRARGCPSAPAAAARARCRCRTTRTTPRCTSPRARRARHEIKRLVTMPGTDLRVITGPARPVGHGGEDGLHRRGGAAGVARRAVAARHQHVRRRQQAGTRAEAAGERHRAQGALAAGADAADARAHAGHLEANQQAARGRAE</sequence>
<feature type="region of interest" description="Disordered" evidence="1">
    <location>
        <begin position="361"/>
        <end position="411"/>
    </location>
</feature>
<dbReference type="GO" id="GO:0006869">
    <property type="term" value="P:lipid transport"/>
    <property type="evidence" value="ECO:0007669"/>
    <property type="project" value="InterPro"/>
</dbReference>
<comment type="caution">
    <text evidence="2">The sequence shown here is derived from an EMBL/GenBank/DDBJ whole genome shotgun (WGS) entry which is preliminary data.</text>
</comment>
<dbReference type="GO" id="GO:0008289">
    <property type="term" value="F:lipid binding"/>
    <property type="evidence" value="ECO:0007669"/>
    <property type="project" value="InterPro"/>
</dbReference>